<accession>A0A6C0D1B2</accession>
<evidence type="ECO:0000256" key="1">
    <source>
        <dbReference type="ARBA" id="ARBA00022741"/>
    </source>
</evidence>
<dbReference type="SUPFAM" id="SSF52540">
    <property type="entry name" value="P-loop containing nucleoside triphosphate hydrolases"/>
    <property type="match status" value="1"/>
</dbReference>
<dbReference type="InterPro" id="IPR027417">
    <property type="entry name" value="P-loop_NTPase"/>
</dbReference>
<evidence type="ECO:0000256" key="2">
    <source>
        <dbReference type="ARBA" id="ARBA00022801"/>
    </source>
</evidence>
<keyword evidence="1" id="KW-0547">Nucleotide-binding</keyword>
<sequence length="713" mass="82893">MSLKYSEEQHAVVVELEKGNNVCVQAVAGSGKTTTCLHIAESFPGRNILLLTYNAKLKMETRRKVDSLGITNMEVHSFHAFCVKYFDKDGFRDHEMLKYLKKRPYPSLLRPFQYDIILLDECQDMTPLYFELVLRIIYYHSLEIPLLVTMGDTQQSIFQFNRADSRFLTLSLDIFPNSTSFGSLRLWSYLTLRTTYRLTNPMIDFLTKCCSGAPEMEGVKRAINSNINSNIKQKQRESKVQYVVCNSFSKIPFEKINKLLKTGKYTYDDIFILAPSLKSVMTPVRKLANLLTENGIPVFVPTSEEESLDEDVLRGKVVCSTFHQIKGLERKVVIVFQFDESYFQYFAKDISFTDHHRLPNTLYVALTRAKEELILIHDKKNSFIPFLRPELLPIYTTYQNNYQKEVNPSRGMIHHDLPKESKTKKERLSILEMTKYIPADILQQCMEYIQVQKLESTKEEGISFQFSTKAAQGEGYENVSEITSVAIPTYFEYFHTGTSSLTTFKKKLGNLQSKNVDRTIDRNIDPKLHISSLLEAVNEWCSQKSGYHFKKSQIVDYSWMNQQLLEDACTRLLSMLQRTTKNIKCLKYEMLWERSFHETVLYGFTDMVDLENPTGSIYELKIQTDVESIHFIQCALYLWLVNGSNRLRRPIYLLHLPTASMYSISFRPEIVCKSLLDCLWDYKFSTLGEKKVEDPFVETCQSLWKGRELLSKR</sequence>
<dbReference type="Pfam" id="PF13245">
    <property type="entry name" value="AAA_19"/>
    <property type="match status" value="1"/>
</dbReference>
<dbReference type="GO" id="GO:0043138">
    <property type="term" value="F:3'-5' DNA helicase activity"/>
    <property type="evidence" value="ECO:0007669"/>
    <property type="project" value="TreeGrafter"/>
</dbReference>
<dbReference type="GO" id="GO:0005524">
    <property type="term" value="F:ATP binding"/>
    <property type="evidence" value="ECO:0007669"/>
    <property type="project" value="UniProtKB-KW"/>
</dbReference>
<dbReference type="GO" id="GO:0000725">
    <property type="term" value="P:recombinational repair"/>
    <property type="evidence" value="ECO:0007669"/>
    <property type="project" value="TreeGrafter"/>
</dbReference>
<dbReference type="GO" id="GO:0016787">
    <property type="term" value="F:hydrolase activity"/>
    <property type="evidence" value="ECO:0007669"/>
    <property type="project" value="UniProtKB-KW"/>
</dbReference>
<dbReference type="Gene3D" id="3.40.50.300">
    <property type="entry name" value="P-loop containing nucleotide triphosphate hydrolases"/>
    <property type="match status" value="2"/>
</dbReference>
<protein>
    <recommendedName>
        <fullName evidence="5">UvrD-like helicase C-terminal domain-containing protein</fullName>
    </recommendedName>
</protein>
<feature type="domain" description="UvrD-like helicase C-terminal" evidence="5">
    <location>
        <begin position="280"/>
        <end position="377"/>
    </location>
</feature>
<dbReference type="PANTHER" id="PTHR11070:SF2">
    <property type="entry name" value="ATP-DEPENDENT DNA HELICASE SRS2"/>
    <property type="match status" value="1"/>
</dbReference>
<keyword evidence="4" id="KW-0067">ATP-binding</keyword>
<proteinExistence type="predicted"/>
<dbReference type="EMBL" id="MN739518">
    <property type="protein sequence ID" value="QHT09884.1"/>
    <property type="molecule type" value="Genomic_DNA"/>
</dbReference>
<dbReference type="InterPro" id="IPR000212">
    <property type="entry name" value="DNA_helicase_UvrD/REP"/>
</dbReference>
<evidence type="ECO:0000259" key="5">
    <source>
        <dbReference type="Pfam" id="PF13361"/>
    </source>
</evidence>
<dbReference type="InterPro" id="IPR014017">
    <property type="entry name" value="DNA_helicase_UvrD-like_C"/>
</dbReference>
<dbReference type="PANTHER" id="PTHR11070">
    <property type="entry name" value="UVRD / RECB / PCRA DNA HELICASE FAMILY MEMBER"/>
    <property type="match status" value="1"/>
</dbReference>
<dbReference type="GO" id="GO:0003677">
    <property type="term" value="F:DNA binding"/>
    <property type="evidence" value="ECO:0007669"/>
    <property type="project" value="InterPro"/>
</dbReference>
<organism evidence="6">
    <name type="scientific">viral metagenome</name>
    <dbReference type="NCBI Taxonomy" id="1070528"/>
    <lineage>
        <taxon>unclassified sequences</taxon>
        <taxon>metagenomes</taxon>
        <taxon>organismal metagenomes</taxon>
    </lineage>
</organism>
<dbReference type="AlphaFoldDB" id="A0A6C0D1B2"/>
<keyword evidence="3" id="KW-0347">Helicase</keyword>
<evidence type="ECO:0000313" key="6">
    <source>
        <dbReference type="EMBL" id="QHT09884.1"/>
    </source>
</evidence>
<name>A0A6C0D1B2_9ZZZZ</name>
<dbReference type="Pfam" id="PF13361">
    <property type="entry name" value="UvrD_C"/>
    <property type="match status" value="1"/>
</dbReference>
<reference evidence="6" key="1">
    <citation type="journal article" date="2020" name="Nature">
        <title>Giant virus diversity and host interactions through global metagenomics.</title>
        <authorList>
            <person name="Schulz F."/>
            <person name="Roux S."/>
            <person name="Paez-Espino D."/>
            <person name="Jungbluth S."/>
            <person name="Walsh D.A."/>
            <person name="Denef V.J."/>
            <person name="McMahon K.D."/>
            <person name="Konstantinidis K.T."/>
            <person name="Eloe-Fadrosh E.A."/>
            <person name="Kyrpides N.C."/>
            <person name="Woyke T."/>
        </authorList>
    </citation>
    <scope>NUCLEOTIDE SEQUENCE</scope>
    <source>
        <strain evidence="6">GVMAG-M-3300023174-104</strain>
    </source>
</reference>
<evidence type="ECO:0000256" key="3">
    <source>
        <dbReference type="ARBA" id="ARBA00022806"/>
    </source>
</evidence>
<keyword evidence="2" id="KW-0378">Hydrolase</keyword>
<evidence type="ECO:0000256" key="4">
    <source>
        <dbReference type="ARBA" id="ARBA00022840"/>
    </source>
</evidence>